<evidence type="ECO:0000256" key="1">
    <source>
        <dbReference type="SAM" id="MobiDB-lite"/>
    </source>
</evidence>
<sequence length="75" mass="8362">MATEPNPETGSTWSEQLSEGKRDEQQPRSPSSPPAEGGDLVSATKRNMRQLIQQMKQMFNAYINLTRTETHAVTA</sequence>
<proteinExistence type="predicted"/>
<feature type="compositionally biased region" description="Polar residues" evidence="1">
    <location>
        <begin position="1"/>
        <end position="17"/>
    </location>
</feature>
<dbReference type="EMBL" id="OW240915">
    <property type="protein sequence ID" value="CAH2283969.1"/>
    <property type="molecule type" value="Genomic_DNA"/>
</dbReference>
<gene>
    <name evidence="2" type="ORF">PECUL_23A018807</name>
</gene>
<protein>
    <submittedName>
        <fullName evidence="2">Uncharacterized protein</fullName>
    </submittedName>
</protein>
<dbReference type="Proteomes" id="UP001295444">
    <property type="component" value="Chromosome 04"/>
</dbReference>
<reference evidence="2" key="1">
    <citation type="submission" date="2022-03" db="EMBL/GenBank/DDBJ databases">
        <authorList>
            <person name="Alioto T."/>
            <person name="Alioto T."/>
            <person name="Gomez Garrido J."/>
        </authorList>
    </citation>
    <scope>NUCLEOTIDE SEQUENCE</scope>
</reference>
<evidence type="ECO:0000313" key="3">
    <source>
        <dbReference type="Proteomes" id="UP001295444"/>
    </source>
</evidence>
<evidence type="ECO:0000313" key="2">
    <source>
        <dbReference type="EMBL" id="CAH2283969.1"/>
    </source>
</evidence>
<name>A0AAD1S0V2_PELCU</name>
<accession>A0AAD1S0V2</accession>
<dbReference type="AlphaFoldDB" id="A0AAD1S0V2"/>
<feature type="region of interest" description="Disordered" evidence="1">
    <location>
        <begin position="1"/>
        <end position="45"/>
    </location>
</feature>
<organism evidence="2 3">
    <name type="scientific">Pelobates cultripes</name>
    <name type="common">Western spadefoot toad</name>
    <dbReference type="NCBI Taxonomy" id="61616"/>
    <lineage>
        <taxon>Eukaryota</taxon>
        <taxon>Metazoa</taxon>
        <taxon>Chordata</taxon>
        <taxon>Craniata</taxon>
        <taxon>Vertebrata</taxon>
        <taxon>Euteleostomi</taxon>
        <taxon>Amphibia</taxon>
        <taxon>Batrachia</taxon>
        <taxon>Anura</taxon>
        <taxon>Pelobatoidea</taxon>
        <taxon>Pelobatidae</taxon>
        <taxon>Pelobates</taxon>
    </lineage>
</organism>
<keyword evidence="3" id="KW-1185">Reference proteome</keyword>